<protein>
    <recommendedName>
        <fullName evidence="4">SPOR domain-containing protein</fullName>
    </recommendedName>
</protein>
<evidence type="ECO:0008006" key="4">
    <source>
        <dbReference type="Google" id="ProtNLM"/>
    </source>
</evidence>
<evidence type="ECO:0000313" key="2">
    <source>
        <dbReference type="EMBL" id="EHJ09538.1"/>
    </source>
</evidence>
<dbReference type="PROSITE" id="PS51257">
    <property type="entry name" value="PROKAR_LIPOPROTEIN"/>
    <property type="match status" value="1"/>
</dbReference>
<proteinExistence type="predicted"/>
<keyword evidence="1" id="KW-0732">Signal</keyword>
<evidence type="ECO:0000256" key="1">
    <source>
        <dbReference type="SAM" id="SignalP"/>
    </source>
</evidence>
<organism evidence="2 3">
    <name type="scientific">Crocosphaera watsonii WH 0003</name>
    <dbReference type="NCBI Taxonomy" id="423471"/>
    <lineage>
        <taxon>Bacteria</taxon>
        <taxon>Bacillati</taxon>
        <taxon>Cyanobacteriota</taxon>
        <taxon>Cyanophyceae</taxon>
        <taxon>Oscillatoriophycideae</taxon>
        <taxon>Chroococcales</taxon>
        <taxon>Aphanothecaceae</taxon>
        <taxon>Crocosphaera</taxon>
    </lineage>
</organism>
<dbReference type="Proteomes" id="UP000003477">
    <property type="component" value="Unassembled WGS sequence"/>
</dbReference>
<name>G5JE50_CROWT</name>
<dbReference type="RefSeq" id="WP_007313417.1">
    <property type="nucleotide sequence ID" value="NZ_AESD01000924.1"/>
</dbReference>
<comment type="caution">
    <text evidence="2">The sequence shown here is derived from an EMBL/GenBank/DDBJ whole genome shotgun (WGS) entry which is preliminary data.</text>
</comment>
<evidence type="ECO:0000313" key="3">
    <source>
        <dbReference type="Proteomes" id="UP000003477"/>
    </source>
</evidence>
<dbReference type="PATRIC" id="fig|423471.3.peg.5316"/>
<dbReference type="EMBL" id="AESD01000924">
    <property type="protein sequence ID" value="EHJ09538.1"/>
    <property type="molecule type" value="Genomic_DNA"/>
</dbReference>
<accession>G5JE50</accession>
<reference evidence="2 3" key="1">
    <citation type="journal article" date="2011" name="Front. Microbiol.">
        <title>Two Strains of Crocosphaera watsonii with Highly Conserved Genomes are Distinguished by Strain-Specific Features.</title>
        <authorList>
            <person name="Bench S.R."/>
            <person name="Ilikchyan I.N."/>
            <person name="Tripp H.J."/>
            <person name="Zehr J.P."/>
        </authorList>
    </citation>
    <scope>NUCLEOTIDE SEQUENCE [LARGE SCALE GENOMIC DNA]</scope>
    <source>
        <strain evidence="2 3">WH 0003</strain>
    </source>
</reference>
<feature type="chain" id="PRO_5003479200" description="SPOR domain-containing protein" evidence="1">
    <location>
        <begin position="24"/>
        <end position="252"/>
    </location>
</feature>
<gene>
    <name evidence="2" type="ORF">CWATWH0003_B037</name>
</gene>
<feature type="signal peptide" evidence="1">
    <location>
        <begin position="1"/>
        <end position="23"/>
    </location>
</feature>
<dbReference type="AlphaFoldDB" id="G5JE50"/>
<sequence>MNKVRQKLSLLTLLLLSGCNLLPFNSSSSKPSKDCASKPPTELVLKNVKDITLESNLEKIGEGRINSQETIGYKFQGKSGQKLQLELTEGVCIWIIDPSNEIFEETTLTENGTYLVQLSAQKGKLTNYILSMGLDIKTPSPTPTLPPISSSSMPTLSDFPKNRCGDDLPSNADAYPLNFYPVFVPLSKDNLENLRNNFCQDAFPVIRKDTQVKEIQVSSFSSLEKSQQFVQFLENQSIEAEVGQATVIESPR</sequence>
<dbReference type="GeneID" id="88768966"/>